<gene>
    <name evidence="1" type="ORF">CEXT_508621</name>
</gene>
<name>A0AAV4T6Z2_CAEEX</name>
<protein>
    <submittedName>
        <fullName evidence="1">Uncharacterized protein</fullName>
    </submittedName>
</protein>
<keyword evidence="2" id="KW-1185">Reference proteome</keyword>
<dbReference type="AlphaFoldDB" id="A0AAV4T6Z2"/>
<proteinExistence type="predicted"/>
<organism evidence="1 2">
    <name type="scientific">Caerostris extrusa</name>
    <name type="common">Bark spider</name>
    <name type="synonym">Caerostris bankana</name>
    <dbReference type="NCBI Taxonomy" id="172846"/>
    <lineage>
        <taxon>Eukaryota</taxon>
        <taxon>Metazoa</taxon>
        <taxon>Ecdysozoa</taxon>
        <taxon>Arthropoda</taxon>
        <taxon>Chelicerata</taxon>
        <taxon>Arachnida</taxon>
        <taxon>Araneae</taxon>
        <taxon>Araneomorphae</taxon>
        <taxon>Entelegynae</taxon>
        <taxon>Araneoidea</taxon>
        <taxon>Araneidae</taxon>
        <taxon>Caerostris</taxon>
    </lineage>
</organism>
<comment type="caution">
    <text evidence="1">The sequence shown here is derived from an EMBL/GenBank/DDBJ whole genome shotgun (WGS) entry which is preliminary data.</text>
</comment>
<accession>A0AAV4T6Z2</accession>
<evidence type="ECO:0000313" key="1">
    <source>
        <dbReference type="EMBL" id="GIY42060.1"/>
    </source>
</evidence>
<dbReference type="EMBL" id="BPLR01010795">
    <property type="protein sequence ID" value="GIY42060.1"/>
    <property type="molecule type" value="Genomic_DNA"/>
</dbReference>
<reference evidence="1 2" key="1">
    <citation type="submission" date="2021-06" db="EMBL/GenBank/DDBJ databases">
        <title>Caerostris extrusa draft genome.</title>
        <authorList>
            <person name="Kono N."/>
            <person name="Arakawa K."/>
        </authorList>
    </citation>
    <scope>NUCLEOTIDE SEQUENCE [LARGE SCALE GENOMIC DNA]</scope>
</reference>
<evidence type="ECO:0000313" key="2">
    <source>
        <dbReference type="Proteomes" id="UP001054945"/>
    </source>
</evidence>
<dbReference type="Proteomes" id="UP001054945">
    <property type="component" value="Unassembled WGS sequence"/>
</dbReference>
<sequence length="78" mass="8853">MDYLRGPIQRKRLQDDTDLVSKYSHCLHSLLGMNCFASHFSRECDFGAAELAIELLEKKQQAWGNNVQPPSTLISLIC</sequence>